<name>A0AAV4S4T3_CAEEX</name>
<accession>A0AAV4S4T3</accession>
<feature type="region of interest" description="Disordered" evidence="1">
    <location>
        <begin position="1"/>
        <end position="20"/>
    </location>
</feature>
<dbReference type="Proteomes" id="UP001054945">
    <property type="component" value="Unassembled WGS sequence"/>
</dbReference>
<evidence type="ECO:0000256" key="1">
    <source>
        <dbReference type="SAM" id="MobiDB-lite"/>
    </source>
</evidence>
<gene>
    <name evidence="2" type="ORF">CEXT_473201</name>
</gene>
<keyword evidence="3" id="KW-1185">Reference proteome</keyword>
<protein>
    <submittedName>
        <fullName evidence="2">Uncharacterized protein</fullName>
    </submittedName>
</protein>
<organism evidence="2 3">
    <name type="scientific">Caerostris extrusa</name>
    <name type="common">Bark spider</name>
    <name type="synonym">Caerostris bankana</name>
    <dbReference type="NCBI Taxonomy" id="172846"/>
    <lineage>
        <taxon>Eukaryota</taxon>
        <taxon>Metazoa</taxon>
        <taxon>Ecdysozoa</taxon>
        <taxon>Arthropoda</taxon>
        <taxon>Chelicerata</taxon>
        <taxon>Arachnida</taxon>
        <taxon>Araneae</taxon>
        <taxon>Araneomorphae</taxon>
        <taxon>Entelegynae</taxon>
        <taxon>Araneoidea</taxon>
        <taxon>Araneidae</taxon>
        <taxon>Caerostris</taxon>
    </lineage>
</organism>
<proteinExistence type="predicted"/>
<sequence>MDQRNPISSEHSSLENRHHNPSSFASTLLYRLVPMIMCGEEVLITAITSVAVRPQNIANSLRRGSWEKQNKYNVTLSRNTKTAAEFLRSEWQVSFANRSVLCRCLSASVSEIGFPHPLSDASVSFFRTKGDRWADLLRALGPPPRPCQERDST</sequence>
<reference evidence="2 3" key="1">
    <citation type="submission" date="2021-06" db="EMBL/GenBank/DDBJ databases">
        <title>Caerostris extrusa draft genome.</title>
        <authorList>
            <person name="Kono N."/>
            <person name="Arakawa K."/>
        </authorList>
    </citation>
    <scope>NUCLEOTIDE SEQUENCE [LARGE SCALE GENOMIC DNA]</scope>
</reference>
<evidence type="ECO:0000313" key="2">
    <source>
        <dbReference type="EMBL" id="GIY27500.1"/>
    </source>
</evidence>
<dbReference type="AlphaFoldDB" id="A0AAV4S4T3"/>
<evidence type="ECO:0000313" key="3">
    <source>
        <dbReference type="Proteomes" id="UP001054945"/>
    </source>
</evidence>
<feature type="compositionally biased region" description="Polar residues" evidence="1">
    <location>
        <begin position="1"/>
        <end position="11"/>
    </location>
</feature>
<comment type="caution">
    <text evidence="2">The sequence shown here is derived from an EMBL/GenBank/DDBJ whole genome shotgun (WGS) entry which is preliminary data.</text>
</comment>
<dbReference type="EMBL" id="BPLR01008825">
    <property type="protein sequence ID" value="GIY27500.1"/>
    <property type="molecule type" value="Genomic_DNA"/>
</dbReference>